<dbReference type="OrthoDB" id="40253at2759"/>
<evidence type="ECO:0000313" key="2">
    <source>
        <dbReference type="EMBL" id="CAB9522474.1"/>
    </source>
</evidence>
<proteinExistence type="predicted"/>
<feature type="compositionally biased region" description="Polar residues" evidence="1">
    <location>
        <begin position="146"/>
        <end position="155"/>
    </location>
</feature>
<name>A0A9N8ELY6_9STRA</name>
<feature type="compositionally biased region" description="Acidic residues" evidence="1">
    <location>
        <begin position="157"/>
        <end position="176"/>
    </location>
</feature>
<accession>A0A9N8ELY6</accession>
<gene>
    <name evidence="2" type="ORF">SEMRO_1307_G261320.1</name>
</gene>
<dbReference type="AlphaFoldDB" id="A0A9N8ELY6"/>
<evidence type="ECO:0000313" key="3">
    <source>
        <dbReference type="Proteomes" id="UP001153069"/>
    </source>
</evidence>
<feature type="region of interest" description="Disordered" evidence="1">
    <location>
        <begin position="138"/>
        <end position="186"/>
    </location>
</feature>
<dbReference type="EMBL" id="CAICTM010001305">
    <property type="protein sequence ID" value="CAB9522474.1"/>
    <property type="molecule type" value="Genomic_DNA"/>
</dbReference>
<evidence type="ECO:0008006" key="4">
    <source>
        <dbReference type="Google" id="ProtNLM"/>
    </source>
</evidence>
<feature type="compositionally biased region" description="Basic residues" evidence="1">
    <location>
        <begin position="1"/>
        <end position="10"/>
    </location>
</feature>
<dbReference type="Proteomes" id="UP001153069">
    <property type="component" value="Unassembled WGS sequence"/>
</dbReference>
<organism evidence="2 3">
    <name type="scientific">Seminavis robusta</name>
    <dbReference type="NCBI Taxonomy" id="568900"/>
    <lineage>
        <taxon>Eukaryota</taxon>
        <taxon>Sar</taxon>
        <taxon>Stramenopiles</taxon>
        <taxon>Ochrophyta</taxon>
        <taxon>Bacillariophyta</taxon>
        <taxon>Bacillariophyceae</taxon>
        <taxon>Bacillariophycidae</taxon>
        <taxon>Naviculales</taxon>
        <taxon>Naviculaceae</taxon>
        <taxon>Seminavis</taxon>
    </lineage>
</organism>
<keyword evidence="3" id="KW-1185">Reference proteome</keyword>
<reference evidence="2" key="1">
    <citation type="submission" date="2020-06" db="EMBL/GenBank/DDBJ databases">
        <authorList>
            <consortium name="Plant Systems Biology data submission"/>
        </authorList>
    </citation>
    <scope>NUCLEOTIDE SEQUENCE</scope>
    <source>
        <strain evidence="2">D6</strain>
    </source>
</reference>
<sequence length="538" mass="62077">MQDRSYRRHQAQINNNSNNSNDTPQLEHEQIRHISSWRDNRKHPPHTGVSIKGLRYAVAVLGLMVACLQAKSMVSLYHLSNANDRNKKNSRVDAGRQLQFDPASIRMDIAAQVEAQLLEANNNGQEALAIVQGGEEELGEDDEIPMSNNNNTNGTFVEDDDEVEESEDEDEEEEDEPVHFVNVPPPPRNLTSKDIFGACLLIKDDNHWLIEWLAYHYHVLPLRYLIVAVDPTSKTTPQHILDRWLFHIKIQVWKDDDFVTRIPKFMRKLYHNNTQVLFHRHRQNSFYIKCMQELKRKGKVPWVQLTDTDEFTALNYASGPLYNLTKYHPIQTPGSILSFLLHHQYVTNGTASSKCIYMPRYIFGTHDTPRKGLVNRNVPKNNPILRGHDFVTQRFMFRQPTSMNNGKNLVHLEAIPMHILQQAQLGRMNVHRVSNTCPTQESFQGVNHVKRTMIKIHHYLGTQEQYLFRSDPRTKNNTMSQEKVAFNPRGLERYQRLDREAVYSDSGARGWISGFIQDVGLPTAEYLLKGVGQVGVEK</sequence>
<feature type="region of interest" description="Disordered" evidence="1">
    <location>
        <begin position="1"/>
        <end position="29"/>
    </location>
</feature>
<comment type="caution">
    <text evidence="2">The sequence shown here is derived from an EMBL/GenBank/DDBJ whole genome shotgun (WGS) entry which is preliminary data.</text>
</comment>
<protein>
    <recommendedName>
        <fullName evidence="4">Glycosyltransferase family 92 protein</fullName>
    </recommendedName>
</protein>
<evidence type="ECO:0000256" key="1">
    <source>
        <dbReference type="SAM" id="MobiDB-lite"/>
    </source>
</evidence>